<dbReference type="InterPro" id="IPR014001">
    <property type="entry name" value="Helicase_ATP-bd"/>
</dbReference>
<dbReference type="InterPro" id="IPR001650">
    <property type="entry name" value="Helicase_C-like"/>
</dbReference>
<accession>A0A6V8KA04</accession>
<keyword evidence="4" id="KW-0347">Helicase</keyword>
<feature type="compositionally biased region" description="Basic and acidic residues" evidence="1">
    <location>
        <begin position="759"/>
        <end position="781"/>
    </location>
</feature>
<feature type="region of interest" description="Disordered" evidence="1">
    <location>
        <begin position="755"/>
        <end position="802"/>
    </location>
</feature>
<dbReference type="GO" id="GO:0005524">
    <property type="term" value="F:ATP binding"/>
    <property type="evidence" value="ECO:0007669"/>
    <property type="project" value="InterPro"/>
</dbReference>
<evidence type="ECO:0000259" key="3">
    <source>
        <dbReference type="PROSITE" id="PS51194"/>
    </source>
</evidence>
<dbReference type="AlphaFoldDB" id="A0A6V8KA04"/>
<dbReference type="GO" id="GO:0003677">
    <property type="term" value="F:DNA binding"/>
    <property type="evidence" value="ECO:0007669"/>
    <property type="project" value="InterPro"/>
</dbReference>
<dbReference type="CDD" id="cd18785">
    <property type="entry name" value="SF2_C"/>
    <property type="match status" value="1"/>
</dbReference>
<dbReference type="EMBL" id="BLPF01000002">
    <property type="protein sequence ID" value="GFJ82052.1"/>
    <property type="molecule type" value="Genomic_DNA"/>
</dbReference>
<dbReference type="Gene3D" id="3.40.50.300">
    <property type="entry name" value="P-loop containing nucleotide triphosphate hydrolases"/>
    <property type="match status" value="2"/>
</dbReference>
<dbReference type="Pfam" id="PF03457">
    <property type="entry name" value="HA"/>
    <property type="match status" value="4"/>
</dbReference>
<dbReference type="InterPro" id="IPR027417">
    <property type="entry name" value="P-loop_NTPase"/>
</dbReference>
<evidence type="ECO:0000259" key="2">
    <source>
        <dbReference type="PROSITE" id="PS51192"/>
    </source>
</evidence>
<dbReference type="GO" id="GO:0004386">
    <property type="term" value="F:helicase activity"/>
    <property type="evidence" value="ECO:0007669"/>
    <property type="project" value="UniProtKB-KW"/>
</dbReference>
<reference evidence="4 5" key="1">
    <citation type="submission" date="2020-03" db="EMBL/GenBank/DDBJ databases">
        <title>Whole genome shotgun sequence of Phytohabitans houttuyneae NBRC 108639.</title>
        <authorList>
            <person name="Komaki H."/>
            <person name="Tamura T."/>
        </authorList>
    </citation>
    <scope>NUCLEOTIDE SEQUENCE [LARGE SCALE GENOMIC DNA]</scope>
    <source>
        <strain evidence="4 5">NBRC 108639</strain>
    </source>
</reference>
<evidence type="ECO:0000313" key="4">
    <source>
        <dbReference type="EMBL" id="GFJ82052.1"/>
    </source>
</evidence>
<name>A0A6V8KA04_9ACTN</name>
<dbReference type="PANTHER" id="PTHR33418:SF1">
    <property type="entry name" value="HELICASE-ASSOCIATED DOMAIN-CONTAINING PROTEIN"/>
    <property type="match status" value="1"/>
</dbReference>
<keyword evidence="4" id="KW-0067">ATP-binding</keyword>
<dbReference type="SMART" id="SM00487">
    <property type="entry name" value="DEXDc"/>
    <property type="match status" value="1"/>
</dbReference>
<keyword evidence="5" id="KW-1185">Reference proteome</keyword>
<comment type="caution">
    <text evidence="4">The sequence shown here is derived from an EMBL/GenBank/DDBJ whole genome shotgun (WGS) entry which is preliminary data.</text>
</comment>
<dbReference type="RefSeq" id="WP_173062060.1">
    <property type="nucleotide sequence ID" value="NZ_BAABGO010000057.1"/>
</dbReference>
<gene>
    <name evidence="4" type="ORF">Phou_062320</name>
</gene>
<dbReference type="InterPro" id="IPR005114">
    <property type="entry name" value="Helicase_assoc"/>
</dbReference>
<keyword evidence="4" id="KW-0378">Hydrolase</keyword>
<organism evidence="4 5">
    <name type="scientific">Phytohabitans houttuyneae</name>
    <dbReference type="NCBI Taxonomy" id="1076126"/>
    <lineage>
        <taxon>Bacteria</taxon>
        <taxon>Bacillati</taxon>
        <taxon>Actinomycetota</taxon>
        <taxon>Actinomycetes</taxon>
        <taxon>Micromonosporales</taxon>
        <taxon>Micromonosporaceae</taxon>
    </lineage>
</organism>
<dbReference type="PROSITE" id="PS51194">
    <property type="entry name" value="HELICASE_CTER"/>
    <property type="match status" value="1"/>
</dbReference>
<dbReference type="InterPro" id="IPR006935">
    <property type="entry name" value="Helicase/UvrB_N"/>
</dbReference>
<dbReference type="Gene3D" id="6.10.140.530">
    <property type="match status" value="4"/>
</dbReference>
<dbReference type="GO" id="GO:0016787">
    <property type="term" value="F:hydrolase activity"/>
    <property type="evidence" value="ECO:0007669"/>
    <property type="project" value="InterPro"/>
</dbReference>
<dbReference type="PROSITE" id="PS51192">
    <property type="entry name" value="HELICASE_ATP_BIND_1"/>
    <property type="match status" value="1"/>
</dbReference>
<proteinExistence type="predicted"/>
<feature type="domain" description="Helicase ATP-binding" evidence="2">
    <location>
        <begin position="39"/>
        <end position="226"/>
    </location>
</feature>
<evidence type="ECO:0000256" key="1">
    <source>
        <dbReference type="SAM" id="MobiDB-lite"/>
    </source>
</evidence>
<dbReference type="Pfam" id="PF04851">
    <property type="entry name" value="ResIII"/>
    <property type="match status" value="1"/>
</dbReference>
<reference evidence="4 5" key="2">
    <citation type="submission" date="2020-03" db="EMBL/GenBank/DDBJ databases">
        <authorList>
            <person name="Ichikawa N."/>
            <person name="Kimura A."/>
            <person name="Kitahashi Y."/>
            <person name="Uohara A."/>
        </authorList>
    </citation>
    <scope>NUCLEOTIDE SEQUENCE [LARGE SCALE GENOMIC DNA]</scope>
    <source>
        <strain evidence="4 5">NBRC 108639</strain>
    </source>
</reference>
<sequence length="802" mass="88241">MIGAGRQVFSGAPAGGAVVSTGSGRRLWPHQVDAVDSWCAAVGEGERATVVAACGTGKTLIAAEASARVAAGEPVLVTVPTVDLLAQTVGEWLDFLGRGVGRLVAVCNMRQMRQAARQAGVSLRGLQVTTDPGTLAGWMAAGRVTVVGTYASVAVIRAAYALHDARRAGLLVVDEAHRTAGEIGKPWAMVHDDVAVPARRRMYATATPRIVGDDQQAISMDDVKVFGPTAFRLGFADAIELGLLADYRLVVAVVTAEQITGLQAEQTLTVDGRPRPARMLASQIALARAINDYGLRRLLVYHNRVAVAGHFAQTLPDAVALLPERERPLWPVVGWSAHGRSGFAHRAMVLRELREPGGNTVVVCNARLFTEGVDVPALDGVAFDEPRSSIIDVVQGVGRALRLGGQPGKTATVVVPVLTSEAALTRQLARRDWQTVWRVVRALGAHDERVEQRLQQARQTYRRHSPAGAVAGLDWLTAAGPGVPDDFADRIRLRVLTHGATERVQDGWAHYYPLVVAYHAEHGHLRIPSDPARAGLRSWLTRQRRLHAVGKLAPERVTALQRLGIVWEVGEHQWETRYAEYKRLHQQQQQGDKATASQSLTAWCSRQRALHRDGTLPPARKQLLDEVGFDWDPVQTEWDTAIAHLRTYRRQHGDLLVPQHLICDDGYQLGAWVSNRRSEMRSRQLRLSAARKAELDQLGMVWDAYEFRWQEGLTAARAFHAEHGHLRVPQDLVYGDNTHRLGNWISNRRADHRRGNLAPERKAELDRLGMDWDPPRTRRPDAAAPRPPQPEPLSAASGRVLR</sequence>
<evidence type="ECO:0000313" key="5">
    <source>
        <dbReference type="Proteomes" id="UP000482800"/>
    </source>
</evidence>
<dbReference type="SUPFAM" id="SSF52540">
    <property type="entry name" value="P-loop containing nucleoside triphosphate hydrolases"/>
    <property type="match status" value="1"/>
</dbReference>
<dbReference type="PANTHER" id="PTHR33418">
    <property type="entry name" value="HELICASE-ASSOCIATED"/>
    <property type="match status" value="1"/>
</dbReference>
<feature type="domain" description="Helicase C-terminal" evidence="3">
    <location>
        <begin position="294"/>
        <end position="444"/>
    </location>
</feature>
<dbReference type="Proteomes" id="UP000482800">
    <property type="component" value="Unassembled WGS sequence"/>
</dbReference>
<protein>
    <submittedName>
        <fullName evidence="4">Helicase</fullName>
    </submittedName>
</protein>
<keyword evidence="4" id="KW-0547">Nucleotide-binding</keyword>